<evidence type="ECO:0000313" key="9">
    <source>
        <dbReference type="Proteomes" id="UP000061660"/>
    </source>
</evidence>
<dbReference type="InterPro" id="IPR013249">
    <property type="entry name" value="RNA_pol_sigma70_r4_t2"/>
</dbReference>
<dbReference type="InterPro" id="IPR039425">
    <property type="entry name" value="RNA_pol_sigma-70-like"/>
</dbReference>
<dbReference type="Pfam" id="PF08281">
    <property type="entry name" value="Sigma70_r4_2"/>
    <property type="match status" value="1"/>
</dbReference>
<keyword evidence="3" id="KW-0731">Sigma factor</keyword>
<evidence type="ECO:0000256" key="3">
    <source>
        <dbReference type="ARBA" id="ARBA00023082"/>
    </source>
</evidence>
<gene>
    <name evidence="8" type="ORF">IJ22_15790</name>
</gene>
<dbReference type="GO" id="GO:0016987">
    <property type="term" value="F:sigma factor activity"/>
    <property type="evidence" value="ECO:0007669"/>
    <property type="project" value="UniProtKB-KW"/>
</dbReference>
<proteinExistence type="inferred from homology"/>
<dbReference type="InterPro" id="IPR007627">
    <property type="entry name" value="RNA_pol_sigma70_r2"/>
</dbReference>
<dbReference type="PATRIC" id="fig|162209.4.peg.1671"/>
<dbReference type="AlphaFoldDB" id="A0A0U2VEK8"/>
<organism evidence="8 9">
    <name type="scientific">Paenibacillus naphthalenovorans</name>
    <dbReference type="NCBI Taxonomy" id="162209"/>
    <lineage>
        <taxon>Bacteria</taxon>
        <taxon>Bacillati</taxon>
        <taxon>Bacillota</taxon>
        <taxon>Bacilli</taxon>
        <taxon>Bacillales</taxon>
        <taxon>Paenibacillaceae</taxon>
        <taxon>Paenibacillus</taxon>
    </lineage>
</organism>
<name>A0A0U2VEK8_9BACL</name>
<dbReference type="RefSeq" id="WP_062408318.1">
    <property type="nucleotide sequence ID" value="NZ_BJCS01000015.1"/>
</dbReference>
<dbReference type="InterPro" id="IPR014284">
    <property type="entry name" value="RNA_pol_sigma-70_dom"/>
</dbReference>
<evidence type="ECO:0000256" key="4">
    <source>
        <dbReference type="ARBA" id="ARBA00023125"/>
    </source>
</evidence>
<dbReference type="GO" id="GO:0006352">
    <property type="term" value="P:DNA-templated transcription initiation"/>
    <property type="evidence" value="ECO:0007669"/>
    <property type="project" value="InterPro"/>
</dbReference>
<dbReference type="STRING" id="162209.IJ22_15790"/>
<evidence type="ECO:0000256" key="5">
    <source>
        <dbReference type="ARBA" id="ARBA00023163"/>
    </source>
</evidence>
<reference evidence="8 9" key="2">
    <citation type="journal article" date="2016" name="Genome Announc.">
        <title>Complete Genome Sequences of Two Interactive Moderate Thermophiles, Paenibacillus napthalenovorans 32O-Y and Paenibacillus sp. 32O-W.</title>
        <authorList>
            <person name="Butler R.R.III."/>
            <person name="Wang J."/>
            <person name="Stark B.C."/>
            <person name="Pombert J.F."/>
        </authorList>
    </citation>
    <scope>NUCLEOTIDE SEQUENCE [LARGE SCALE GENOMIC DNA]</scope>
    <source>
        <strain evidence="8 9">32O-Y</strain>
    </source>
</reference>
<dbReference type="NCBIfam" id="TIGR02937">
    <property type="entry name" value="sigma70-ECF"/>
    <property type="match status" value="1"/>
</dbReference>
<dbReference type="InterPro" id="IPR013325">
    <property type="entry name" value="RNA_pol_sigma_r2"/>
</dbReference>
<keyword evidence="5" id="KW-0804">Transcription</keyword>
<evidence type="ECO:0000259" key="6">
    <source>
        <dbReference type="Pfam" id="PF04542"/>
    </source>
</evidence>
<dbReference type="GO" id="GO:0003677">
    <property type="term" value="F:DNA binding"/>
    <property type="evidence" value="ECO:0007669"/>
    <property type="project" value="UniProtKB-KW"/>
</dbReference>
<feature type="domain" description="RNA polymerase sigma factor 70 region 4 type 2" evidence="7">
    <location>
        <begin position="105"/>
        <end position="155"/>
    </location>
</feature>
<dbReference type="Proteomes" id="UP000061660">
    <property type="component" value="Chromosome"/>
</dbReference>
<comment type="similarity">
    <text evidence="1">Belongs to the sigma-70 factor family. ECF subfamily.</text>
</comment>
<reference evidence="9" key="1">
    <citation type="submission" date="2015-12" db="EMBL/GenBank/DDBJ databases">
        <title>Complete genome sequences of two moderately thermophilic Paenibacillus species.</title>
        <authorList>
            <person name="Butler R.III."/>
            <person name="Wang J."/>
            <person name="Stark B.C."/>
            <person name="Pombert J.-F."/>
        </authorList>
    </citation>
    <scope>NUCLEOTIDE SEQUENCE [LARGE SCALE GENOMIC DNA]</scope>
    <source>
        <strain evidence="9">32O-Y</strain>
    </source>
</reference>
<dbReference type="KEGG" id="pnp:IJ22_15790"/>
<keyword evidence="9" id="KW-1185">Reference proteome</keyword>
<dbReference type="EMBL" id="CP013652">
    <property type="protein sequence ID" value="ALS21955.1"/>
    <property type="molecule type" value="Genomic_DNA"/>
</dbReference>
<evidence type="ECO:0000256" key="2">
    <source>
        <dbReference type="ARBA" id="ARBA00023015"/>
    </source>
</evidence>
<evidence type="ECO:0000259" key="7">
    <source>
        <dbReference type="Pfam" id="PF08281"/>
    </source>
</evidence>
<dbReference type="Gene3D" id="1.10.10.10">
    <property type="entry name" value="Winged helix-like DNA-binding domain superfamily/Winged helix DNA-binding domain"/>
    <property type="match status" value="1"/>
</dbReference>
<dbReference type="InterPro" id="IPR036388">
    <property type="entry name" value="WH-like_DNA-bd_sf"/>
</dbReference>
<dbReference type="SUPFAM" id="SSF88946">
    <property type="entry name" value="Sigma2 domain of RNA polymerase sigma factors"/>
    <property type="match status" value="1"/>
</dbReference>
<sequence length="166" mass="19968">MVVQGFNEEVIKMVMNKIYHYLVKIGANPEDAKDIVQDSFYKAILYIETIPPDKFSSWMFKVATNQFYDLRRKTKKISHIELEENLTANQKLIEDMLLAQEEKKKIYEVLQQMSDIYKHLLLLKYDLDLSYKEIASLLDMKEEKVKTYLARARQHFKKRFGRYYHE</sequence>
<feature type="domain" description="RNA polymerase sigma-70 region 2" evidence="6">
    <location>
        <begin position="12"/>
        <end position="76"/>
    </location>
</feature>
<evidence type="ECO:0000313" key="8">
    <source>
        <dbReference type="EMBL" id="ALS21955.1"/>
    </source>
</evidence>
<keyword evidence="4" id="KW-0238">DNA-binding</keyword>
<keyword evidence="2" id="KW-0805">Transcription regulation</keyword>
<accession>A0A0U2VEK8</accession>
<dbReference type="SUPFAM" id="SSF88659">
    <property type="entry name" value="Sigma3 and sigma4 domains of RNA polymerase sigma factors"/>
    <property type="match status" value="1"/>
</dbReference>
<dbReference type="PANTHER" id="PTHR43133:SF8">
    <property type="entry name" value="RNA POLYMERASE SIGMA FACTOR HI_1459-RELATED"/>
    <property type="match status" value="1"/>
</dbReference>
<dbReference type="Pfam" id="PF04542">
    <property type="entry name" value="Sigma70_r2"/>
    <property type="match status" value="1"/>
</dbReference>
<dbReference type="Gene3D" id="1.10.1740.10">
    <property type="match status" value="1"/>
</dbReference>
<dbReference type="InterPro" id="IPR013324">
    <property type="entry name" value="RNA_pol_sigma_r3/r4-like"/>
</dbReference>
<protein>
    <submittedName>
        <fullName evidence="8">RNA polymerase sigma factor SigM</fullName>
    </submittedName>
</protein>
<dbReference type="OrthoDB" id="9795666at2"/>
<dbReference type="PANTHER" id="PTHR43133">
    <property type="entry name" value="RNA POLYMERASE ECF-TYPE SIGMA FACTO"/>
    <property type="match status" value="1"/>
</dbReference>
<evidence type="ECO:0000256" key="1">
    <source>
        <dbReference type="ARBA" id="ARBA00010641"/>
    </source>
</evidence>